<sequence length="161" mass="17300">MRKRPLECDTCKAFLNHNNRNQPALHVGDQSKGRGSRYVTQGLRATNTDLRGQGGGRGSVCPDATKRDTSYCQDGKCAIRFLTGSKKSKGPQSSFRKKIKLTDDSRLTETTFAGKTLRGGFHPVAWALGGGVSEADASDLPGGASSPLLTTCWFCLHQGNP</sequence>
<keyword evidence="2" id="KW-1185">Reference proteome</keyword>
<gene>
    <name evidence="1" type="ORF">MCOS_LOCUS6407</name>
</gene>
<dbReference type="WBParaSite" id="MCOS_0000640601-mRNA-1">
    <property type="protein sequence ID" value="MCOS_0000640601-mRNA-1"/>
    <property type="gene ID" value="MCOS_0000640601"/>
</dbReference>
<evidence type="ECO:0000313" key="2">
    <source>
        <dbReference type="Proteomes" id="UP000267029"/>
    </source>
</evidence>
<dbReference type="EMBL" id="UXSR01005259">
    <property type="protein sequence ID" value="VDD80404.1"/>
    <property type="molecule type" value="Genomic_DNA"/>
</dbReference>
<dbReference type="Proteomes" id="UP000267029">
    <property type="component" value="Unassembled WGS sequence"/>
</dbReference>
<evidence type="ECO:0000313" key="1">
    <source>
        <dbReference type="EMBL" id="VDD80404.1"/>
    </source>
</evidence>
<accession>A0A0R3UGN3</accession>
<organism evidence="3">
    <name type="scientific">Mesocestoides corti</name>
    <name type="common">Flatworm</name>
    <dbReference type="NCBI Taxonomy" id="53468"/>
    <lineage>
        <taxon>Eukaryota</taxon>
        <taxon>Metazoa</taxon>
        <taxon>Spiralia</taxon>
        <taxon>Lophotrochozoa</taxon>
        <taxon>Platyhelminthes</taxon>
        <taxon>Cestoda</taxon>
        <taxon>Eucestoda</taxon>
        <taxon>Cyclophyllidea</taxon>
        <taxon>Mesocestoididae</taxon>
        <taxon>Mesocestoides</taxon>
    </lineage>
</organism>
<proteinExistence type="predicted"/>
<evidence type="ECO:0000313" key="3">
    <source>
        <dbReference type="WBParaSite" id="MCOS_0000640601-mRNA-1"/>
    </source>
</evidence>
<protein>
    <submittedName>
        <fullName evidence="3">C2H2-type domain-containing protein</fullName>
    </submittedName>
</protein>
<name>A0A0R3UGN3_MESCO</name>
<dbReference type="AlphaFoldDB" id="A0A0R3UGN3"/>
<reference evidence="3" key="1">
    <citation type="submission" date="2017-02" db="UniProtKB">
        <authorList>
            <consortium name="WormBaseParasite"/>
        </authorList>
    </citation>
    <scope>IDENTIFICATION</scope>
</reference>
<reference evidence="1 2" key="2">
    <citation type="submission" date="2018-10" db="EMBL/GenBank/DDBJ databases">
        <authorList>
            <consortium name="Pathogen Informatics"/>
        </authorList>
    </citation>
    <scope>NUCLEOTIDE SEQUENCE [LARGE SCALE GENOMIC DNA]</scope>
</reference>